<dbReference type="Proteomes" id="UP000824107">
    <property type="component" value="Unassembled WGS sequence"/>
</dbReference>
<evidence type="ECO:0000313" key="2">
    <source>
        <dbReference type="Proteomes" id="UP000824107"/>
    </source>
</evidence>
<accession>A0A9D1M401</accession>
<protein>
    <submittedName>
        <fullName evidence="1">Uncharacterized protein</fullName>
    </submittedName>
</protein>
<evidence type="ECO:0000313" key="1">
    <source>
        <dbReference type="EMBL" id="HIU53141.1"/>
    </source>
</evidence>
<gene>
    <name evidence="1" type="ORF">IAD20_03565</name>
</gene>
<organism evidence="1 2">
    <name type="scientific">Candidatus Scatocola faecipullorum</name>
    <dbReference type="NCBI Taxonomy" id="2840917"/>
    <lineage>
        <taxon>Bacteria</taxon>
        <taxon>Pseudomonadati</taxon>
        <taxon>Pseudomonadota</taxon>
        <taxon>Alphaproteobacteria</taxon>
        <taxon>Rhodospirillales</taxon>
        <taxon>Rhodospirillaceae</taxon>
        <taxon>Rhodospirillaceae incertae sedis</taxon>
        <taxon>Candidatus Scatocola</taxon>
    </lineage>
</organism>
<dbReference type="EMBL" id="DVNC01000026">
    <property type="protein sequence ID" value="HIU53141.1"/>
    <property type="molecule type" value="Genomic_DNA"/>
</dbReference>
<reference evidence="1" key="2">
    <citation type="journal article" date="2021" name="PeerJ">
        <title>Extensive microbial diversity within the chicken gut microbiome revealed by metagenomics and culture.</title>
        <authorList>
            <person name="Gilroy R."/>
            <person name="Ravi A."/>
            <person name="Getino M."/>
            <person name="Pursley I."/>
            <person name="Horton D.L."/>
            <person name="Alikhan N.F."/>
            <person name="Baker D."/>
            <person name="Gharbi K."/>
            <person name="Hall N."/>
            <person name="Watson M."/>
            <person name="Adriaenssens E.M."/>
            <person name="Foster-Nyarko E."/>
            <person name="Jarju S."/>
            <person name="Secka A."/>
            <person name="Antonio M."/>
            <person name="Oren A."/>
            <person name="Chaudhuri R.R."/>
            <person name="La Ragione R."/>
            <person name="Hildebrand F."/>
            <person name="Pallen M.J."/>
        </authorList>
    </citation>
    <scope>NUCLEOTIDE SEQUENCE</scope>
    <source>
        <strain evidence="1">ChiW3-316</strain>
    </source>
</reference>
<dbReference type="AlphaFoldDB" id="A0A9D1M401"/>
<proteinExistence type="predicted"/>
<comment type="caution">
    <text evidence="1">The sequence shown here is derived from an EMBL/GenBank/DDBJ whole genome shotgun (WGS) entry which is preliminary data.</text>
</comment>
<name>A0A9D1M401_9PROT</name>
<reference evidence="1" key="1">
    <citation type="submission" date="2020-10" db="EMBL/GenBank/DDBJ databases">
        <authorList>
            <person name="Gilroy R."/>
        </authorList>
    </citation>
    <scope>NUCLEOTIDE SEQUENCE</scope>
    <source>
        <strain evidence="1">ChiW3-316</strain>
    </source>
</reference>
<sequence>MASKAISTIGKYAAKKIGNKTFDKAIQKISEPYERLKRKAFGIKPLNVGERETIKCLQNPHNSSSYCKSVGNTVRKTYHKTGKYK</sequence>